<evidence type="ECO:0000256" key="1">
    <source>
        <dbReference type="ARBA" id="ARBA00008791"/>
    </source>
</evidence>
<name>A0A9R1CTM6_9EURY</name>
<comment type="caution">
    <text evidence="3">The sequence shown here is derived from an EMBL/GenBank/DDBJ whole genome shotgun (WGS) entry which is preliminary data.</text>
</comment>
<dbReference type="InterPro" id="IPR014729">
    <property type="entry name" value="Rossmann-like_a/b/a_fold"/>
</dbReference>
<sequence length="142" mass="15168">MVIVAAVDRSESTDRIVTQGRKLAEAFTGELHVVHVLSRGELRDIERASFETSGEAVEMERIKEVAREIARESAADIAPDATAVGLVGEAAEEVTDYASDHDAEYIVVGGRKLTPVGKAIFGSTTQSILLEADCPVVATLRS</sequence>
<comment type="similarity">
    <text evidence="1">Belongs to the universal stress protein A family.</text>
</comment>
<organism evidence="3 4">
    <name type="scientific">Natronomonas aquatica</name>
    <dbReference type="NCBI Taxonomy" id="2841590"/>
    <lineage>
        <taxon>Archaea</taxon>
        <taxon>Methanobacteriati</taxon>
        <taxon>Methanobacteriota</taxon>
        <taxon>Stenosarchaea group</taxon>
        <taxon>Halobacteria</taxon>
        <taxon>Halobacteriales</taxon>
        <taxon>Natronomonadaceae</taxon>
        <taxon>Natronomonas</taxon>
    </lineage>
</organism>
<dbReference type="Proteomes" id="UP001139494">
    <property type="component" value="Unassembled WGS sequence"/>
</dbReference>
<evidence type="ECO:0000313" key="4">
    <source>
        <dbReference type="Proteomes" id="UP001139494"/>
    </source>
</evidence>
<proteinExistence type="inferred from homology"/>
<accession>A0A9R1CTM6</accession>
<evidence type="ECO:0000259" key="2">
    <source>
        <dbReference type="Pfam" id="PF00582"/>
    </source>
</evidence>
<evidence type="ECO:0000313" key="3">
    <source>
        <dbReference type="EMBL" id="MCQ4333361.1"/>
    </source>
</evidence>
<dbReference type="InterPro" id="IPR006016">
    <property type="entry name" value="UspA"/>
</dbReference>
<keyword evidence="4" id="KW-1185">Reference proteome</keyword>
<protein>
    <submittedName>
        <fullName evidence="3">Universal stress protein</fullName>
    </submittedName>
</protein>
<dbReference type="RefSeq" id="WP_256029384.1">
    <property type="nucleotide sequence ID" value="NZ_JAHLKM010000007.1"/>
</dbReference>
<feature type="domain" description="UspA" evidence="2">
    <location>
        <begin position="3"/>
        <end position="138"/>
    </location>
</feature>
<reference evidence="3" key="1">
    <citation type="journal article" date="2023" name="Front. Microbiol.">
        <title>Genomic-based phylogenetic and metabolic analyses of the genus Natronomonas, and description of Natronomonas aquatica sp. nov.</title>
        <authorList>
            <person name="Garcia-Roldan A."/>
            <person name="Duran-Viseras A."/>
            <person name="de la Haba R.R."/>
            <person name="Corral P."/>
            <person name="Sanchez-Porro C."/>
            <person name="Ventosa A."/>
        </authorList>
    </citation>
    <scope>NUCLEOTIDE SEQUENCE</scope>
    <source>
        <strain evidence="3">F2-12</strain>
    </source>
</reference>
<dbReference type="CDD" id="cd00293">
    <property type="entry name" value="USP-like"/>
    <property type="match status" value="1"/>
</dbReference>
<dbReference type="PANTHER" id="PTHR46268:SF6">
    <property type="entry name" value="UNIVERSAL STRESS PROTEIN UP12"/>
    <property type="match status" value="1"/>
</dbReference>
<dbReference type="AlphaFoldDB" id="A0A9R1CTM6"/>
<dbReference type="Pfam" id="PF00582">
    <property type="entry name" value="Usp"/>
    <property type="match status" value="1"/>
</dbReference>
<dbReference type="EMBL" id="JAHLKM010000007">
    <property type="protein sequence ID" value="MCQ4333361.1"/>
    <property type="molecule type" value="Genomic_DNA"/>
</dbReference>
<dbReference type="PANTHER" id="PTHR46268">
    <property type="entry name" value="STRESS RESPONSE PROTEIN NHAX"/>
    <property type="match status" value="1"/>
</dbReference>
<dbReference type="Gene3D" id="3.40.50.620">
    <property type="entry name" value="HUPs"/>
    <property type="match status" value="1"/>
</dbReference>
<gene>
    <name evidence="3" type="ORF">KM295_07685</name>
</gene>
<dbReference type="SUPFAM" id="SSF52402">
    <property type="entry name" value="Adenine nucleotide alpha hydrolases-like"/>
    <property type="match status" value="1"/>
</dbReference>